<evidence type="ECO:0000313" key="2">
    <source>
        <dbReference type="EMBL" id="KAF0921533.1"/>
    </source>
</evidence>
<name>A0A6G1EC77_9ORYZ</name>
<keyword evidence="3" id="KW-1185">Reference proteome</keyword>
<protein>
    <submittedName>
        <fullName evidence="2">Uncharacterized protein</fullName>
    </submittedName>
</protein>
<accession>A0A6G1EC77</accession>
<evidence type="ECO:0000313" key="3">
    <source>
        <dbReference type="Proteomes" id="UP000479710"/>
    </source>
</evidence>
<feature type="region of interest" description="Disordered" evidence="1">
    <location>
        <begin position="1"/>
        <end position="173"/>
    </location>
</feature>
<feature type="compositionally biased region" description="Low complexity" evidence="1">
    <location>
        <begin position="10"/>
        <end position="30"/>
    </location>
</feature>
<dbReference type="EMBL" id="SPHZ02000004">
    <property type="protein sequence ID" value="KAF0921533.1"/>
    <property type="molecule type" value="Genomic_DNA"/>
</dbReference>
<proteinExistence type="predicted"/>
<reference evidence="2 3" key="1">
    <citation type="submission" date="2019-11" db="EMBL/GenBank/DDBJ databases">
        <title>Whole genome sequence of Oryza granulata.</title>
        <authorList>
            <person name="Li W."/>
        </authorList>
    </citation>
    <scope>NUCLEOTIDE SEQUENCE [LARGE SCALE GENOMIC DNA]</scope>
    <source>
        <strain evidence="3">cv. Menghai</strain>
        <tissue evidence="2">Leaf</tissue>
    </source>
</reference>
<sequence>MVTEHPELHASTPAAAPFARAAASFGPPGRSTLASPGLASERQGVNGFPLPRVHLPPSSLPTTTNSVIALPSPPCHPPAGIKAQGRLPRHPSPRPSHLEHPSSRSTRRRFRNSAAGVLAAPAPGPETNHTGSKKGPSRPWSYAAGTRRRRPPETGGADDAPYCTGFPKPYPTR</sequence>
<gene>
    <name evidence="2" type="ORF">E2562_009274</name>
</gene>
<feature type="compositionally biased region" description="Low complexity" evidence="1">
    <location>
        <begin position="112"/>
        <end position="121"/>
    </location>
</feature>
<dbReference type="Proteomes" id="UP000479710">
    <property type="component" value="Unassembled WGS sequence"/>
</dbReference>
<evidence type="ECO:0000256" key="1">
    <source>
        <dbReference type="SAM" id="MobiDB-lite"/>
    </source>
</evidence>
<comment type="caution">
    <text evidence="2">The sequence shown here is derived from an EMBL/GenBank/DDBJ whole genome shotgun (WGS) entry which is preliminary data.</text>
</comment>
<dbReference type="AlphaFoldDB" id="A0A6G1EC77"/>
<organism evidence="2 3">
    <name type="scientific">Oryza meyeriana var. granulata</name>
    <dbReference type="NCBI Taxonomy" id="110450"/>
    <lineage>
        <taxon>Eukaryota</taxon>
        <taxon>Viridiplantae</taxon>
        <taxon>Streptophyta</taxon>
        <taxon>Embryophyta</taxon>
        <taxon>Tracheophyta</taxon>
        <taxon>Spermatophyta</taxon>
        <taxon>Magnoliopsida</taxon>
        <taxon>Liliopsida</taxon>
        <taxon>Poales</taxon>
        <taxon>Poaceae</taxon>
        <taxon>BOP clade</taxon>
        <taxon>Oryzoideae</taxon>
        <taxon>Oryzeae</taxon>
        <taxon>Oryzinae</taxon>
        <taxon>Oryza</taxon>
        <taxon>Oryza meyeriana</taxon>
    </lineage>
</organism>